<keyword evidence="2" id="KW-1185">Reference proteome</keyword>
<dbReference type="KEGG" id="cag:Cagg_0099"/>
<proteinExistence type="predicted"/>
<organism evidence="1 2">
    <name type="scientific">Chloroflexus aggregans (strain MD-66 / DSM 9485)</name>
    <dbReference type="NCBI Taxonomy" id="326427"/>
    <lineage>
        <taxon>Bacteria</taxon>
        <taxon>Bacillati</taxon>
        <taxon>Chloroflexota</taxon>
        <taxon>Chloroflexia</taxon>
        <taxon>Chloroflexales</taxon>
        <taxon>Chloroflexineae</taxon>
        <taxon>Chloroflexaceae</taxon>
        <taxon>Chloroflexus</taxon>
    </lineage>
</organism>
<sequence>MLGVFAPFAAFAAFVLRSWHGVARRAVPLPVARCASTPFAPFAAFVLRSWHRGHGTPCPYRWRACASTPFAAFAAFALRSWHGGHGGAVPLPVARCASTPFAPFAAFALRSWHGVARRCRAPTGGALCVHTLCALCRLCDLCVTVLAWGGTACRAPTGGALCVHTLCALCRLCGLGVTVLAWGGTACRAPTGGAPVRQYLCALCRLCGLCVSSFAASAAFALRPWHGGHGTPCPYRWRAVRPHPLRPLRPSRYGLGMGGTARRAPTGSAPVRQYLGALCRLCGLCVSSFAASAAFVLRSWHGVARRAAPLPVARLYDHIFAPFTASAVFA</sequence>
<dbReference type="Proteomes" id="UP000002508">
    <property type="component" value="Chromosome"/>
</dbReference>
<name>B8GC78_CHLAD</name>
<dbReference type="HOGENOM" id="CLU_899241_0_0_0"/>
<accession>B8GC78</accession>
<protein>
    <submittedName>
        <fullName evidence="1">Uncharacterized protein</fullName>
    </submittedName>
</protein>
<dbReference type="EMBL" id="CP001337">
    <property type="protein sequence ID" value="ACL23052.1"/>
    <property type="molecule type" value="Genomic_DNA"/>
</dbReference>
<gene>
    <name evidence="1" type="ordered locus">Cagg_0099</name>
</gene>
<dbReference type="STRING" id="326427.Cagg_0099"/>
<reference evidence="1" key="1">
    <citation type="submission" date="2008-12" db="EMBL/GenBank/DDBJ databases">
        <title>Complete sequence of Chloroflexus aggregans DSM 9485.</title>
        <authorList>
            <consortium name="US DOE Joint Genome Institute"/>
            <person name="Lucas S."/>
            <person name="Copeland A."/>
            <person name="Lapidus A."/>
            <person name="Glavina del Rio T."/>
            <person name="Dalin E."/>
            <person name="Tice H."/>
            <person name="Pitluck S."/>
            <person name="Foster B."/>
            <person name="Larimer F."/>
            <person name="Land M."/>
            <person name="Hauser L."/>
            <person name="Kyrpides N."/>
            <person name="Mikhailova N."/>
            <person name="Bryant D."/>
            <person name="Richardson P."/>
        </authorList>
    </citation>
    <scope>NUCLEOTIDE SEQUENCE</scope>
    <source>
        <strain evidence="1">DSM 9485</strain>
    </source>
</reference>
<evidence type="ECO:0000313" key="2">
    <source>
        <dbReference type="Proteomes" id="UP000002508"/>
    </source>
</evidence>
<dbReference type="AlphaFoldDB" id="B8GC78"/>
<evidence type="ECO:0000313" key="1">
    <source>
        <dbReference type="EMBL" id="ACL23052.1"/>
    </source>
</evidence>